<keyword evidence="4" id="KW-0378">Hydrolase</keyword>
<dbReference type="AlphaFoldDB" id="A0A5C8PX00"/>
<feature type="region of interest" description="Disordered" evidence="2">
    <location>
        <begin position="82"/>
        <end position="110"/>
    </location>
</feature>
<keyword evidence="1" id="KW-0456">Lyase</keyword>
<evidence type="ECO:0000259" key="3">
    <source>
        <dbReference type="SMART" id="SM00858"/>
    </source>
</evidence>
<name>A0A5C8PX00_9HYPH</name>
<feature type="compositionally biased region" description="Basic and acidic residues" evidence="2">
    <location>
        <begin position="82"/>
        <end position="98"/>
    </location>
</feature>
<dbReference type="CDD" id="cd11613">
    <property type="entry name" value="SAF_AH_GD"/>
    <property type="match status" value="1"/>
</dbReference>
<dbReference type="GO" id="GO:0016787">
    <property type="term" value="F:hydrolase activity"/>
    <property type="evidence" value="ECO:0007669"/>
    <property type="project" value="UniProtKB-KW"/>
</dbReference>
<evidence type="ECO:0000256" key="1">
    <source>
        <dbReference type="ARBA" id="ARBA00023239"/>
    </source>
</evidence>
<dbReference type="PANTHER" id="PTHR30536">
    <property type="entry name" value="ALTRONATE/GALACTARATE DEHYDRATASE"/>
    <property type="match status" value="1"/>
</dbReference>
<sequence length="110" mass="11641">MADSESRILQLAPGDNVAVAIREIEAGDVVKIHGREIPVPQTLQVGHKFAARRIEAGEAIVKYGTAIGRALVDITAGEHVHAHNVAADDKPKARRDEAAPEPPAEPDDAA</sequence>
<accession>A0A5C8PX00</accession>
<dbReference type="GO" id="GO:0019698">
    <property type="term" value="P:D-galacturonate catabolic process"/>
    <property type="evidence" value="ECO:0007669"/>
    <property type="project" value="TreeGrafter"/>
</dbReference>
<dbReference type="RefSeq" id="WP_147845115.1">
    <property type="nucleotide sequence ID" value="NZ_VDUZ01000001.1"/>
</dbReference>
<feature type="domain" description="SAF" evidence="3">
    <location>
        <begin position="15"/>
        <end position="86"/>
    </location>
</feature>
<dbReference type="GO" id="GO:0016829">
    <property type="term" value="F:lyase activity"/>
    <property type="evidence" value="ECO:0007669"/>
    <property type="project" value="UniProtKB-KW"/>
</dbReference>
<dbReference type="InterPro" id="IPR013974">
    <property type="entry name" value="SAF"/>
</dbReference>
<evidence type="ECO:0000313" key="5">
    <source>
        <dbReference type="Proteomes" id="UP000321638"/>
    </source>
</evidence>
<dbReference type="OrthoDB" id="9804574at2"/>
<evidence type="ECO:0000256" key="2">
    <source>
        <dbReference type="SAM" id="MobiDB-lite"/>
    </source>
</evidence>
<dbReference type="PANTHER" id="PTHR30536:SF5">
    <property type="entry name" value="ALTRONATE DEHYDRATASE"/>
    <property type="match status" value="1"/>
</dbReference>
<comment type="caution">
    <text evidence="4">The sequence shown here is derived from an EMBL/GenBank/DDBJ whole genome shotgun (WGS) entry which is preliminary data.</text>
</comment>
<evidence type="ECO:0000313" key="4">
    <source>
        <dbReference type="EMBL" id="TXL82410.1"/>
    </source>
</evidence>
<proteinExistence type="predicted"/>
<gene>
    <name evidence="4" type="ORF">FHP25_01565</name>
</gene>
<dbReference type="EMBL" id="VDUZ01000001">
    <property type="protein sequence ID" value="TXL82410.1"/>
    <property type="molecule type" value="Genomic_DNA"/>
</dbReference>
<reference evidence="4 5" key="1">
    <citation type="submission" date="2019-06" db="EMBL/GenBank/DDBJ databases">
        <title>New taxonomy in bacterial strain CC-CFT640, isolated from vineyard.</title>
        <authorList>
            <person name="Lin S.-Y."/>
            <person name="Tsai C.-F."/>
            <person name="Young C.-C."/>
        </authorList>
    </citation>
    <scope>NUCLEOTIDE SEQUENCE [LARGE SCALE GENOMIC DNA]</scope>
    <source>
        <strain evidence="4 5">CC-CFT640</strain>
    </source>
</reference>
<dbReference type="InterPro" id="IPR052172">
    <property type="entry name" value="UxaA_altronate/galactarate_dh"/>
</dbReference>
<dbReference type="InterPro" id="IPR044144">
    <property type="entry name" value="SAF_UxaA/GarD"/>
</dbReference>
<organism evidence="4 5">
    <name type="scientific">Vineibacter terrae</name>
    <dbReference type="NCBI Taxonomy" id="2586908"/>
    <lineage>
        <taxon>Bacteria</taxon>
        <taxon>Pseudomonadati</taxon>
        <taxon>Pseudomonadota</taxon>
        <taxon>Alphaproteobacteria</taxon>
        <taxon>Hyphomicrobiales</taxon>
        <taxon>Vineibacter</taxon>
    </lineage>
</organism>
<dbReference type="Gene3D" id="2.30.130.110">
    <property type="match status" value="1"/>
</dbReference>
<keyword evidence="5" id="KW-1185">Reference proteome</keyword>
<protein>
    <submittedName>
        <fullName evidence="4">Hydrolase</fullName>
    </submittedName>
</protein>
<dbReference type="SMART" id="SM00858">
    <property type="entry name" value="SAF"/>
    <property type="match status" value="1"/>
</dbReference>
<dbReference type="Proteomes" id="UP000321638">
    <property type="component" value="Unassembled WGS sequence"/>
</dbReference>
<dbReference type="Pfam" id="PF08666">
    <property type="entry name" value="SAF"/>
    <property type="match status" value="1"/>
</dbReference>